<reference evidence="2 3" key="1">
    <citation type="submission" date="2024-10" db="EMBL/GenBank/DDBJ databases">
        <title>The Natural Products Discovery Center: Release of the First 8490 Sequenced Strains for Exploring Actinobacteria Biosynthetic Diversity.</title>
        <authorList>
            <person name="Kalkreuter E."/>
            <person name="Kautsar S.A."/>
            <person name="Yang D."/>
            <person name="Bader C.D."/>
            <person name="Teijaro C.N."/>
            <person name="Fluegel L."/>
            <person name="Davis C.M."/>
            <person name="Simpson J.R."/>
            <person name="Lauterbach L."/>
            <person name="Steele A.D."/>
            <person name="Gui C."/>
            <person name="Meng S."/>
            <person name="Li G."/>
            <person name="Viehrig K."/>
            <person name="Ye F."/>
            <person name="Su P."/>
            <person name="Kiefer A.F."/>
            <person name="Nichols A."/>
            <person name="Cepeda A.J."/>
            <person name="Yan W."/>
            <person name="Fan B."/>
            <person name="Jiang Y."/>
            <person name="Adhikari A."/>
            <person name="Zheng C.-J."/>
            <person name="Schuster L."/>
            <person name="Cowan T.M."/>
            <person name="Smanski M.J."/>
            <person name="Chevrette M.G."/>
            <person name="De Carvalho L.P.S."/>
            <person name="Shen B."/>
        </authorList>
    </citation>
    <scope>NUCLEOTIDE SEQUENCE [LARGE SCALE GENOMIC DNA]</scope>
    <source>
        <strain evidence="2 3">NPDC012605</strain>
    </source>
</reference>
<dbReference type="RefSeq" id="WP_030312992.1">
    <property type="nucleotide sequence ID" value="NZ_JBIBDZ010000016.1"/>
</dbReference>
<comment type="caution">
    <text evidence="2">The sequence shown here is derived from an EMBL/GenBank/DDBJ whole genome shotgun (WGS) entry which is preliminary data.</text>
</comment>
<dbReference type="Pfam" id="PF00300">
    <property type="entry name" value="His_Phos_1"/>
    <property type="match status" value="1"/>
</dbReference>
<name>A0ABW6Y2F0_9ACTN</name>
<dbReference type="SMART" id="SM00855">
    <property type="entry name" value="PGAM"/>
    <property type="match status" value="1"/>
</dbReference>
<keyword evidence="3" id="KW-1185">Reference proteome</keyword>
<evidence type="ECO:0000313" key="3">
    <source>
        <dbReference type="Proteomes" id="UP001602370"/>
    </source>
</evidence>
<accession>A0ABW6Y2F0</accession>
<dbReference type="InterPro" id="IPR013078">
    <property type="entry name" value="His_Pase_superF_clade-1"/>
</dbReference>
<protein>
    <submittedName>
        <fullName evidence="2">Histidine phosphatase family protein</fullName>
    </submittedName>
</protein>
<dbReference type="Gene3D" id="3.40.50.1240">
    <property type="entry name" value="Phosphoglycerate mutase-like"/>
    <property type="match status" value="1"/>
</dbReference>
<dbReference type="InterPro" id="IPR029033">
    <property type="entry name" value="His_PPase_superfam"/>
</dbReference>
<organism evidence="2 3">
    <name type="scientific">Streptomyces flavochromogenes</name>
    <dbReference type="NCBI Taxonomy" id="68199"/>
    <lineage>
        <taxon>Bacteria</taxon>
        <taxon>Bacillati</taxon>
        <taxon>Actinomycetota</taxon>
        <taxon>Actinomycetes</taxon>
        <taxon>Kitasatosporales</taxon>
        <taxon>Streptomycetaceae</taxon>
        <taxon>Streptomyces</taxon>
    </lineage>
</organism>
<dbReference type="SUPFAM" id="SSF53254">
    <property type="entry name" value="Phosphoglycerate mutase-like"/>
    <property type="match status" value="1"/>
</dbReference>
<proteinExistence type="predicted"/>
<evidence type="ECO:0000313" key="2">
    <source>
        <dbReference type="EMBL" id="MFF5923932.1"/>
    </source>
</evidence>
<dbReference type="EMBL" id="JBIBDZ010000016">
    <property type="protein sequence ID" value="MFF5923932.1"/>
    <property type="molecule type" value="Genomic_DNA"/>
</dbReference>
<dbReference type="CDD" id="cd07067">
    <property type="entry name" value="HP_PGM_like"/>
    <property type="match status" value="1"/>
</dbReference>
<sequence length="190" mass="19663">MTVRLTLISPATSGSPRDVGFDDDSPLDPEGIARAESAASAVDPSSRAYTSPSSRCRRTAEALGLSAEPVTALAGCAMGRWRGRTLAAVAAAEEAALGVWLSDPTAAPHGGESSRELRIRVGAWLDGLRAGSGRVTVVAEPDVIRAALVHALGAPDEAARRLDVRALTAVHLSGRAERWNLRVGDPLGPA</sequence>
<evidence type="ECO:0000256" key="1">
    <source>
        <dbReference type="SAM" id="MobiDB-lite"/>
    </source>
</evidence>
<gene>
    <name evidence="2" type="ORF">ACFY8C_37250</name>
</gene>
<feature type="region of interest" description="Disordered" evidence="1">
    <location>
        <begin position="9"/>
        <end position="29"/>
    </location>
</feature>
<dbReference type="Proteomes" id="UP001602370">
    <property type="component" value="Unassembled WGS sequence"/>
</dbReference>